<gene>
    <name evidence="1" type="ORF">QFC20_002641</name>
</gene>
<reference evidence="1" key="1">
    <citation type="submission" date="2023-04" db="EMBL/GenBank/DDBJ databases">
        <title>Draft Genome sequencing of Naganishia species isolated from polar environments using Oxford Nanopore Technology.</title>
        <authorList>
            <person name="Leo P."/>
            <person name="Venkateswaran K."/>
        </authorList>
    </citation>
    <scope>NUCLEOTIDE SEQUENCE</scope>
    <source>
        <strain evidence="1">MNA-CCFEE 5262</strain>
    </source>
</reference>
<comment type="caution">
    <text evidence="1">The sequence shown here is derived from an EMBL/GenBank/DDBJ whole genome shotgun (WGS) entry which is preliminary data.</text>
</comment>
<organism evidence="1 2">
    <name type="scientific">Naganishia adeliensis</name>
    <dbReference type="NCBI Taxonomy" id="92952"/>
    <lineage>
        <taxon>Eukaryota</taxon>
        <taxon>Fungi</taxon>
        <taxon>Dikarya</taxon>
        <taxon>Basidiomycota</taxon>
        <taxon>Agaricomycotina</taxon>
        <taxon>Tremellomycetes</taxon>
        <taxon>Filobasidiales</taxon>
        <taxon>Filobasidiaceae</taxon>
        <taxon>Naganishia</taxon>
    </lineage>
</organism>
<dbReference type="Proteomes" id="UP001230649">
    <property type="component" value="Unassembled WGS sequence"/>
</dbReference>
<dbReference type="EMBL" id="JASBWS010000020">
    <property type="protein sequence ID" value="KAJ9111147.1"/>
    <property type="molecule type" value="Genomic_DNA"/>
</dbReference>
<protein>
    <submittedName>
        <fullName evidence="1">Uncharacterized protein</fullName>
    </submittedName>
</protein>
<accession>A0ACC2WJA1</accession>
<proteinExistence type="predicted"/>
<evidence type="ECO:0000313" key="2">
    <source>
        <dbReference type="Proteomes" id="UP001230649"/>
    </source>
</evidence>
<sequence>MAASRRPAVTLRTLNKQLAEFDLSGVEMAYANSLRRAMMADVPTVAIDQVSYNQNSSPLPDEFIAHRLGLIPLISKGVRESMRDTRDCTCDEGCEYCMILLSLNVTCTERSTGALNVTTAHLTRLTSPPGDPDDAEGKELLQKRDPDVGHPADRGATNRILITKLSKGQQLDITCKAYRGISKHHAKWSPLAAVAYEYDPHNKLRHSSYWFEVDEKGEWPPMKSANFEQEDAPGSGAKYDIQAKPHTYYLEAEGTGAIPVNDVVVHGFEALEDKLAPMILQLHKEVNREEGREPEDEQMGGDAPQENAFAAPVAAANPYATGTARGYGGGVSPNGAPAAAPGATAWGGGAGGGAWGGAANGGQASPWGNGAATNGGAW</sequence>
<keyword evidence="2" id="KW-1185">Reference proteome</keyword>
<evidence type="ECO:0000313" key="1">
    <source>
        <dbReference type="EMBL" id="KAJ9111147.1"/>
    </source>
</evidence>
<name>A0ACC2WJA1_9TREE</name>